<name>A0A9N9ECR0_9GLOM</name>
<organism evidence="2 3">
    <name type="scientific">Ambispora gerdemannii</name>
    <dbReference type="NCBI Taxonomy" id="144530"/>
    <lineage>
        <taxon>Eukaryota</taxon>
        <taxon>Fungi</taxon>
        <taxon>Fungi incertae sedis</taxon>
        <taxon>Mucoromycota</taxon>
        <taxon>Glomeromycotina</taxon>
        <taxon>Glomeromycetes</taxon>
        <taxon>Archaeosporales</taxon>
        <taxon>Ambisporaceae</taxon>
        <taxon>Ambispora</taxon>
    </lineage>
</organism>
<proteinExistence type="predicted"/>
<gene>
    <name evidence="2" type="ORF">AGERDE_LOCUS12160</name>
</gene>
<evidence type="ECO:0000313" key="3">
    <source>
        <dbReference type="Proteomes" id="UP000789831"/>
    </source>
</evidence>
<dbReference type="Pfam" id="PF05020">
    <property type="entry name" value="zf-NPL4"/>
    <property type="match status" value="1"/>
</dbReference>
<comment type="caution">
    <text evidence="2">The sequence shown here is derived from an EMBL/GenBank/DDBJ whole genome shotgun (WGS) entry which is preliminary data.</text>
</comment>
<dbReference type="Proteomes" id="UP000789831">
    <property type="component" value="Unassembled WGS sequence"/>
</dbReference>
<keyword evidence="3" id="KW-1185">Reference proteome</keyword>
<accession>A0A9N9ECR0</accession>
<sequence length="48" mass="5736">MSFHAYLRKVQKEYVKTTGTNAKFIPPLEEPDYRVKQRYLNGHAPWPE</sequence>
<dbReference type="EMBL" id="CAJVPL010007273">
    <property type="protein sequence ID" value="CAG8668797.1"/>
    <property type="molecule type" value="Genomic_DNA"/>
</dbReference>
<feature type="domain" description="NPL4 zinc-binding putative" evidence="1">
    <location>
        <begin position="1"/>
        <end position="48"/>
    </location>
</feature>
<dbReference type="InterPro" id="IPR007716">
    <property type="entry name" value="NPL4_Zn-bd_put"/>
</dbReference>
<feature type="non-terminal residue" evidence="2">
    <location>
        <position position="48"/>
    </location>
</feature>
<evidence type="ECO:0000259" key="1">
    <source>
        <dbReference type="Pfam" id="PF05020"/>
    </source>
</evidence>
<dbReference type="AlphaFoldDB" id="A0A9N9ECR0"/>
<reference evidence="2" key="1">
    <citation type="submission" date="2021-06" db="EMBL/GenBank/DDBJ databases">
        <authorList>
            <person name="Kallberg Y."/>
            <person name="Tangrot J."/>
            <person name="Rosling A."/>
        </authorList>
    </citation>
    <scope>NUCLEOTIDE SEQUENCE</scope>
    <source>
        <strain evidence="2">MT106</strain>
    </source>
</reference>
<protein>
    <submittedName>
        <fullName evidence="2">4820_t:CDS:1</fullName>
    </submittedName>
</protein>
<evidence type="ECO:0000313" key="2">
    <source>
        <dbReference type="EMBL" id="CAG8668797.1"/>
    </source>
</evidence>